<evidence type="ECO:0000313" key="1">
    <source>
        <dbReference type="EMBL" id="MEK7953555.1"/>
    </source>
</evidence>
<sequence>MRTTLDIEDDILQAAKELAAKEKSTAGEVISRLARKGLLSPVSQISVQQMEVRNGVPVFPARLDEVVTLDHVERLMDEEGI</sequence>
<dbReference type="EMBL" id="JBBUKT010000012">
    <property type="protein sequence ID" value="MEK7953555.1"/>
    <property type="molecule type" value="Genomic_DNA"/>
</dbReference>
<evidence type="ECO:0000313" key="2">
    <source>
        <dbReference type="Proteomes" id="UP001371305"/>
    </source>
</evidence>
<proteinExistence type="predicted"/>
<keyword evidence="2" id="KW-1185">Reference proteome</keyword>
<reference evidence="1 2" key="1">
    <citation type="submission" date="2024-04" db="EMBL/GenBank/DDBJ databases">
        <title>Luteolibacter sp. isolated from soil.</title>
        <authorList>
            <person name="An J."/>
        </authorList>
    </citation>
    <scope>NUCLEOTIDE SEQUENCE [LARGE SCALE GENOMIC DNA]</scope>
    <source>
        <strain evidence="1 2">Y139</strain>
    </source>
</reference>
<comment type="caution">
    <text evidence="1">The sequence shown here is derived from an EMBL/GenBank/DDBJ whole genome shotgun (WGS) entry which is preliminary data.</text>
</comment>
<protein>
    <recommendedName>
        <fullName evidence="3">Antitoxin</fullName>
    </recommendedName>
</protein>
<dbReference type="Proteomes" id="UP001371305">
    <property type="component" value="Unassembled WGS sequence"/>
</dbReference>
<organism evidence="1 2">
    <name type="scientific">Luteolibacter soli</name>
    <dbReference type="NCBI Taxonomy" id="3135280"/>
    <lineage>
        <taxon>Bacteria</taxon>
        <taxon>Pseudomonadati</taxon>
        <taxon>Verrucomicrobiota</taxon>
        <taxon>Verrucomicrobiia</taxon>
        <taxon>Verrucomicrobiales</taxon>
        <taxon>Verrucomicrobiaceae</taxon>
        <taxon>Luteolibacter</taxon>
    </lineage>
</organism>
<evidence type="ECO:0008006" key="3">
    <source>
        <dbReference type="Google" id="ProtNLM"/>
    </source>
</evidence>
<name>A0ABU9B1M7_9BACT</name>
<dbReference type="RefSeq" id="WP_341407321.1">
    <property type="nucleotide sequence ID" value="NZ_JBBUKT010000012.1"/>
</dbReference>
<gene>
    <name evidence="1" type="ORF">WKV53_23775</name>
</gene>
<accession>A0ABU9B1M7</accession>